<protein>
    <submittedName>
        <fullName evidence="1">VirB7-like protein</fullName>
    </submittedName>
</protein>
<geneLocation type="plasmid" evidence="1">
    <name>pMBO-2</name>
</geneLocation>
<evidence type="ECO:0000313" key="1">
    <source>
        <dbReference type="EMBL" id="BAD83762.1"/>
    </source>
</evidence>
<keyword evidence="1" id="KW-0614">Plasmid</keyword>
<dbReference type="EMBL" id="AB169977">
    <property type="protein sequence ID" value="BAD83762.1"/>
    <property type="molecule type" value="Genomic_DNA"/>
</dbReference>
<organism evidence="1">
    <name type="scientific">Moraxella bovis</name>
    <dbReference type="NCBI Taxonomy" id="476"/>
    <lineage>
        <taxon>Bacteria</taxon>
        <taxon>Pseudomonadati</taxon>
        <taxon>Pseudomonadota</taxon>
        <taxon>Gammaproteobacteria</taxon>
        <taxon>Moraxellales</taxon>
        <taxon>Moraxellaceae</taxon>
        <taxon>Moraxella</taxon>
    </lineage>
</organism>
<gene>
    <name evidence="1" type="primary">virB7</name>
</gene>
<name>Q5KT88_MORBO</name>
<dbReference type="AlphaFoldDB" id="Q5KT88"/>
<proteinExistence type="predicted"/>
<sequence>MAFCALTLTACQSVHKPPMPKGAWVAVNQTVLYRQILPNIVMMLAH</sequence>
<reference evidence="1" key="1">
    <citation type="journal article" date="2006" name="Vet. Microbiol.">
        <title>Filamentous-haemagglutinin-like protein genes encoded on a plasmid of Moraxella bovis.</title>
        <authorList>
            <person name="Kakuda T."/>
            <person name="Sarataphan N."/>
            <person name="Tanaka T."/>
            <person name="Takai S."/>
        </authorList>
    </citation>
    <scope>NUCLEOTIDE SEQUENCE</scope>
    <source>
        <strain evidence="1">EPP63</strain>
        <plasmid evidence="1">pMBO-2</plasmid>
    </source>
</reference>
<accession>Q5KT88</accession>